<sequence length="171" mass="18311">MNIYRNQSSPFFYCTPLYSGTCAGCGAAPSSPSCPGEYPVPYSASQWLVEPSWYKSGDSLRWSYRGGEGVGISPDEATLALTPGRDYFVSYLIQGVLPPRASLEVLPYFGSEDPIPFSSSGHSGIQEERVGVSGGFLLPAANPMYLTLQLATNSPAPISVTGSLHLFPLPY</sequence>
<proteinExistence type="predicted"/>
<evidence type="ECO:0000313" key="1">
    <source>
        <dbReference type="EMBL" id="VYS75319.1"/>
    </source>
</evidence>
<protein>
    <submittedName>
        <fullName evidence="1">Uncharacterized protein</fullName>
    </submittedName>
</protein>
<name>A0A6N2R4X3_9FIRM</name>
<dbReference type="EMBL" id="CACRSL010000003">
    <property type="protein sequence ID" value="VYS75319.1"/>
    <property type="molecule type" value="Genomic_DNA"/>
</dbReference>
<gene>
    <name evidence="1" type="ORF">AULFYP135_00194</name>
</gene>
<organism evidence="1">
    <name type="scientific">uncultured Anaerotruncus sp</name>
    <dbReference type="NCBI Taxonomy" id="905011"/>
    <lineage>
        <taxon>Bacteria</taxon>
        <taxon>Bacillati</taxon>
        <taxon>Bacillota</taxon>
        <taxon>Clostridia</taxon>
        <taxon>Eubacteriales</taxon>
        <taxon>Oscillospiraceae</taxon>
        <taxon>Anaerotruncus</taxon>
        <taxon>environmental samples</taxon>
    </lineage>
</organism>
<dbReference type="AlphaFoldDB" id="A0A6N2R4X3"/>
<accession>A0A6N2R4X3</accession>
<reference evidence="1" key="1">
    <citation type="submission" date="2019-11" db="EMBL/GenBank/DDBJ databases">
        <authorList>
            <person name="Feng L."/>
        </authorList>
    </citation>
    <scope>NUCLEOTIDE SEQUENCE</scope>
    <source>
        <strain evidence="1">AundefinedLFYP135</strain>
    </source>
</reference>